<protein>
    <submittedName>
        <fullName evidence="2">Uncharacterized protein</fullName>
    </submittedName>
</protein>
<organism evidence="2 3">
    <name type="scientific">Rubinisphaera italica</name>
    <dbReference type="NCBI Taxonomy" id="2527969"/>
    <lineage>
        <taxon>Bacteria</taxon>
        <taxon>Pseudomonadati</taxon>
        <taxon>Planctomycetota</taxon>
        <taxon>Planctomycetia</taxon>
        <taxon>Planctomycetales</taxon>
        <taxon>Planctomycetaceae</taxon>
        <taxon>Rubinisphaera</taxon>
    </lineage>
</organism>
<dbReference type="Proteomes" id="UP000316095">
    <property type="component" value="Unassembled WGS sequence"/>
</dbReference>
<sequence>MMVMYGRLASGDEEMGLWRDVQPMERDVEDWDVSDLWPVKKPGPPLAEKRADKLNPRSGKSKRTPKGFSR</sequence>
<dbReference type="AlphaFoldDB" id="A0A5C5XJX7"/>
<evidence type="ECO:0000313" key="3">
    <source>
        <dbReference type="Proteomes" id="UP000316095"/>
    </source>
</evidence>
<evidence type="ECO:0000256" key="1">
    <source>
        <dbReference type="SAM" id="MobiDB-lite"/>
    </source>
</evidence>
<feature type="region of interest" description="Disordered" evidence="1">
    <location>
        <begin position="35"/>
        <end position="70"/>
    </location>
</feature>
<name>A0A5C5XJX7_9PLAN</name>
<feature type="compositionally biased region" description="Basic residues" evidence="1">
    <location>
        <begin position="59"/>
        <end position="70"/>
    </location>
</feature>
<gene>
    <name evidence="2" type="ORF">Pan54_38960</name>
</gene>
<comment type="caution">
    <text evidence="2">The sequence shown here is derived from an EMBL/GenBank/DDBJ whole genome shotgun (WGS) entry which is preliminary data.</text>
</comment>
<keyword evidence="3" id="KW-1185">Reference proteome</keyword>
<reference evidence="2 3" key="1">
    <citation type="submission" date="2019-02" db="EMBL/GenBank/DDBJ databases">
        <title>Deep-cultivation of Planctomycetes and their phenomic and genomic characterization uncovers novel biology.</title>
        <authorList>
            <person name="Wiegand S."/>
            <person name="Jogler M."/>
            <person name="Boedeker C."/>
            <person name="Pinto D."/>
            <person name="Vollmers J."/>
            <person name="Rivas-Marin E."/>
            <person name="Kohn T."/>
            <person name="Peeters S.H."/>
            <person name="Heuer A."/>
            <person name="Rast P."/>
            <person name="Oberbeckmann S."/>
            <person name="Bunk B."/>
            <person name="Jeske O."/>
            <person name="Meyerdierks A."/>
            <person name="Storesund J.E."/>
            <person name="Kallscheuer N."/>
            <person name="Luecker S."/>
            <person name="Lage O.M."/>
            <person name="Pohl T."/>
            <person name="Merkel B.J."/>
            <person name="Hornburger P."/>
            <person name="Mueller R.-W."/>
            <person name="Bruemmer F."/>
            <person name="Labrenz M."/>
            <person name="Spormann A.M."/>
            <person name="Op Den Camp H."/>
            <person name="Overmann J."/>
            <person name="Amann R."/>
            <person name="Jetten M.S.M."/>
            <person name="Mascher T."/>
            <person name="Medema M.H."/>
            <person name="Devos D.P."/>
            <person name="Kaster A.-K."/>
            <person name="Ovreas L."/>
            <person name="Rohde M."/>
            <person name="Galperin M.Y."/>
            <person name="Jogler C."/>
        </authorList>
    </citation>
    <scope>NUCLEOTIDE SEQUENCE [LARGE SCALE GENOMIC DNA]</scope>
    <source>
        <strain evidence="2 3">Pan54</strain>
    </source>
</reference>
<evidence type="ECO:0000313" key="2">
    <source>
        <dbReference type="EMBL" id="TWT63144.1"/>
    </source>
</evidence>
<accession>A0A5C5XJX7</accession>
<dbReference type="RefSeq" id="WP_146504922.1">
    <property type="nucleotide sequence ID" value="NZ_SJPG01000001.1"/>
</dbReference>
<dbReference type="EMBL" id="SJPG01000001">
    <property type="protein sequence ID" value="TWT63144.1"/>
    <property type="molecule type" value="Genomic_DNA"/>
</dbReference>
<proteinExistence type="predicted"/>